<reference evidence="1 2" key="1">
    <citation type="submission" date="2024-01" db="EMBL/GenBank/DDBJ databases">
        <title>Complete genome of Cladobotryum mycophilum ATHUM6906.</title>
        <authorList>
            <person name="Christinaki A.C."/>
            <person name="Myridakis A.I."/>
            <person name="Kouvelis V.N."/>
        </authorList>
    </citation>
    <scope>NUCLEOTIDE SEQUENCE [LARGE SCALE GENOMIC DNA]</scope>
    <source>
        <strain evidence="1 2">ATHUM6906</strain>
    </source>
</reference>
<sequence>MPTAREVIEQHPTNEIETPNITSYTNKTWAQGFKSITNFCKGTRVDPNTGIFHSNFDHAPHPLDNDDEKRLKEPAAFPNLRSWRLETEADIEHWWHTEISDPVLSAWAKYPRLQQTCHTQPLSNISIAENIDATYAMYMGNLRVPVVIGEIKRNLIDQDVWQSGALTEAQTKLARELRGYAVKYECPQVFCWDGRTLLLLQFRAQMASQMLAEDCPVDCWVIPINNSNCTFRYALYRLLAQGFRRCQTISAPLPTVAGLTASDREFYTGRPIWTVYGVHSLDHPLGHFRRADAESGALGWRNHDGDVTWETEALW</sequence>
<proteinExistence type="predicted"/>
<evidence type="ECO:0000313" key="1">
    <source>
        <dbReference type="EMBL" id="KAK5998643.1"/>
    </source>
</evidence>
<dbReference type="EMBL" id="JAVFKD010000001">
    <property type="protein sequence ID" value="KAK5998643.1"/>
    <property type="molecule type" value="Genomic_DNA"/>
</dbReference>
<accession>A0ABR0T2M1</accession>
<keyword evidence="2" id="KW-1185">Reference proteome</keyword>
<protein>
    <submittedName>
        <fullName evidence="1">Uncharacterized protein</fullName>
    </submittedName>
</protein>
<evidence type="ECO:0000313" key="2">
    <source>
        <dbReference type="Proteomes" id="UP001338125"/>
    </source>
</evidence>
<gene>
    <name evidence="1" type="ORF">PT974_01024</name>
</gene>
<dbReference type="Proteomes" id="UP001338125">
    <property type="component" value="Unassembled WGS sequence"/>
</dbReference>
<name>A0ABR0T2M1_9HYPO</name>
<organism evidence="1 2">
    <name type="scientific">Cladobotryum mycophilum</name>
    <dbReference type="NCBI Taxonomy" id="491253"/>
    <lineage>
        <taxon>Eukaryota</taxon>
        <taxon>Fungi</taxon>
        <taxon>Dikarya</taxon>
        <taxon>Ascomycota</taxon>
        <taxon>Pezizomycotina</taxon>
        <taxon>Sordariomycetes</taxon>
        <taxon>Hypocreomycetidae</taxon>
        <taxon>Hypocreales</taxon>
        <taxon>Hypocreaceae</taxon>
        <taxon>Cladobotryum</taxon>
    </lineage>
</organism>
<comment type="caution">
    <text evidence="1">The sequence shown here is derived from an EMBL/GenBank/DDBJ whole genome shotgun (WGS) entry which is preliminary data.</text>
</comment>